<accession>A0AAV2T2Q4</accession>
<protein>
    <recommendedName>
        <fullName evidence="9">Noggin</fullName>
    </recommendedName>
</protein>
<evidence type="ECO:0000313" key="7">
    <source>
        <dbReference type="EMBL" id="CAL5131510.1"/>
    </source>
</evidence>
<dbReference type="InterPro" id="IPR008717">
    <property type="entry name" value="Noggin"/>
</dbReference>
<dbReference type="Gene3D" id="2.10.90.10">
    <property type="entry name" value="Cystine-knot cytokines"/>
    <property type="match status" value="1"/>
</dbReference>
<feature type="region of interest" description="Disordered" evidence="6">
    <location>
        <begin position="444"/>
        <end position="463"/>
    </location>
</feature>
<dbReference type="PANTHER" id="PTHR10494:SF6">
    <property type="entry name" value="NOGGIN"/>
    <property type="match status" value="1"/>
</dbReference>
<dbReference type="AlphaFoldDB" id="A0AAV2T2Q4"/>
<dbReference type="GO" id="GO:0030514">
    <property type="term" value="P:negative regulation of BMP signaling pathway"/>
    <property type="evidence" value="ECO:0007669"/>
    <property type="project" value="InterPro"/>
</dbReference>
<name>A0AAV2T2Q4_CALDB</name>
<comment type="subcellular location">
    <subcellularLocation>
        <location evidence="1">Secreted</location>
    </subcellularLocation>
</comment>
<dbReference type="GO" id="GO:0005615">
    <property type="term" value="C:extracellular space"/>
    <property type="evidence" value="ECO:0007669"/>
    <property type="project" value="TreeGrafter"/>
</dbReference>
<evidence type="ECO:0000313" key="8">
    <source>
        <dbReference type="Proteomes" id="UP001497525"/>
    </source>
</evidence>
<proteinExistence type="inferred from homology"/>
<evidence type="ECO:0000256" key="5">
    <source>
        <dbReference type="ARBA" id="ARBA00022729"/>
    </source>
</evidence>
<evidence type="ECO:0000256" key="4">
    <source>
        <dbReference type="ARBA" id="ARBA00022525"/>
    </source>
</evidence>
<dbReference type="Pfam" id="PF05806">
    <property type="entry name" value="Noggin"/>
    <property type="match status" value="1"/>
</dbReference>
<comment type="similarity">
    <text evidence="2">Belongs to the noggin family.</text>
</comment>
<dbReference type="Gene3D" id="1.10.287.520">
    <property type="entry name" value="Helix hairpin bin"/>
    <property type="match status" value="1"/>
</dbReference>
<evidence type="ECO:0000256" key="6">
    <source>
        <dbReference type="SAM" id="MobiDB-lite"/>
    </source>
</evidence>
<dbReference type="InterPro" id="IPR029034">
    <property type="entry name" value="Cystine-knot_cytokine"/>
</dbReference>
<keyword evidence="4" id="KW-0964">Secreted</keyword>
<evidence type="ECO:0000256" key="1">
    <source>
        <dbReference type="ARBA" id="ARBA00004613"/>
    </source>
</evidence>
<keyword evidence="5" id="KW-0732">Signal</keyword>
<dbReference type="GO" id="GO:0009953">
    <property type="term" value="P:dorsal/ventral pattern formation"/>
    <property type="evidence" value="ECO:0007669"/>
    <property type="project" value="TreeGrafter"/>
</dbReference>
<keyword evidence="3" id="KW-0217">Developmental protein</keyword>
<dbReference type="PANTHER" id="PTHR10494">
    <property type="entry name" value="BONE MORPHOGENETIC PROTEIN INHIBITOR, NOGGIN"/>
    <property type="match status" value="1"/>
</dbReference>
<sequence length="463" mass="53518">MDNKHLRALPVAVVVLDTASVEELSHQVDSCYKFVLTAKSLETSLCANSPLEVSINVTGMIKQNTVNTHGAEVQTFTKQVLSNSEKANISKHLWNLFQQQNHPTRPEASILYGSPAAVTDYQNSNTSTPGFSQMGHKNDALAYDHWPQNKPRLKNRNSFQMLRPTFHPEFPINMPQILNERPFRSQVILTPESMLRLLNARNYQSEFMAYVKPWEAVLHPAGHLALEKRLHDNPLLWNRLYPRGTRLSNSETLSSVVNLKRSLREERENFRTFMNRLSSVAEGRWAKMLFNEDKHGDLMSSEKWTNRYLRHTGHLSDGASEREQKTNRKRRKHNLRRRLRKTLRQLLMDYTACPIHYTWRDWGPRFWPRWIKEGKCVDLGGTSCSVPPGMHCQEANHTRIVILRYICLANWPPANCNWYRVHMPILTECKCGCRTGRWNNTDVASGSEPKLKNSPPLTNMLPS</sequence>
<comment type="caution">
    <text evidence="7">The sequence shown here is derived from an EMBL/GenBank/DDBJ whole genome shotgun (WGS) entry which is preliminary data.</text>
</comment>
<organism evidence="7 8">
    <name type="scientific">Calicophoron daubneyi</name>
    <name type="common">Rumen fluke</name>
    <name type="synonym">Paramphistomum daubneyi</name>
    <dbReference type="NCBI Taxonomy" id="300641"/>
    <lineage>
        <taxon>Eukaryota</taxon>
        <taxon>Metazoa</taxon>
        <taxon>Spiralia</taxon>
        <taxon>Lophotrochozoa</taxon>
        <taxon>Platyhelminthes</taxon>
        <taxon>Trematoda</taxon>
        <taxon>Digenea</taxon>
        <taxon>Plagiorchiida</taxon>
        <taxon>Pronocephalata</taxon>
        <taxon>Paramphistomoidea</taxon>
        <taxon>Paramphistomidae</taxon>
        <taxon>Calicophoron</taxon>
    </lineage>
</organism>
<gene>
    <name evidence="7" type="ORF">CDAUBV1_LOCUS3930</name>
</gene>
<evidence type="ECO:0000256" key="2">
    <source>
        <dbReference type="ARBA" id="ARBA00007480"/>
    </source>
</evidence>
<dbReference type="SUPFAM" id="SSF57501">
    <property type="entry name" value="Cystine-knot cytokines"/>
    <property type="match status" value="1"/>
</dbReference>
<dbReference type="Proteomes" id="UP001497525">
    <property type="component" value="Unassembled WGS sequence"/>
</dbReference>
<dbReference type="EMBL" id="CAXLJL010000098">
    <property type="protein sequence ID" value="CAL5131510.1"/>
    <property type="molecule type" value="Genomic_DNA"/>
</dbReference>
<reference evidence="7" key="1">
    <citation type="submission" date="2024-06" db="EMBL/GenBank/DDBJ databases">
        <authorList>
            <person name="Liu X."/>
            <person name="Lenzi L."/>
            <person name="Haldenby T S."/>
            <person name="Uol C."/>
        </authorList>
    </citation>
    <scope>NUCLEOTIDE SEQUENCE</scope>
</reference>
<evidence type="ECO:0008006" key="9">
    <source>
        <dbReference type="Google" id="ProtNLM"/>
    </source>
</evidence>
<dbReference type="GO" id="GO:0045596">
    <property type="term" value="P:negative regulation of cell differentiation"/>
    <property type="evidence" value="ECO:0007669"/>
    <property type="project" value="InterPro"/>
</dbReference>
<evidence type="ECO:0000256" key="3">
    <source>
        <dbReference type="ARBA" id="ARBA00022473"/>
    </source>
</evidence>